<evidence type="ECO:0000313" key="3">
    <source>
        <dbReference type="EMBL" id="MEM5947462.1"/>
    </source>
</evidence>
<sequence>MSLLWKTFNMQIMLLFQKRSFKKMIIFFADGRLGNQIFQYVFLKTIQKNNERILVSGFDEFLTLFSIDDKTLLHFSRKNRIQRNLLYRIIKPFLYKVADVKLINSLTIKYEKILNNYRRESTSYIRSKGLVNRITLVKTAFFQSESLFNKELVNNLKIKNVYLKKAKTFLSPLKNNYLVFAHIRKGDYKNVRVYGKDVLLPMKYFHYCIKWFLENRKNCYFVFLSDEPEFIEKEFEYLNNKIISKNSYEVDFAIMTMCNGAILSPSSFGWWGSYLMKNRDVVFVPMFWLGWSSKIEYHKGAVAGYMREVEI</sequence>
<evidence type="ECO:0000313" key="4">
    <source>
        <dbReference type="Proteomes" id="UP001466331"/>
    </source>
</evidence>
<evidence type="ECO:0000256" key="2">
    <source>
        <dbReference type="ARBA" id="ARBA00022679"/>
    </source>
</evidence>
<proteinExistence type="predicted"/>
<dbReference type="InterPro" id="IPR002516">
    <property type="entry name" value="Glyco_trans_11"/>
</dbReference>
<organism evidence="3 4">
    <name type="scientific">Rarispira pelagica</name>
    <dbReference type="NCBI Taxonomy" id="3141764"/>
    <lineage>
        <taxon>Bacteria</taxon>
        <taxon>Pseudomonadati</taxon>
        <taxon>Spirochaetota</taxon>
        <taxon>Spirochaetia</taxon>
        <taxon>Winmispirales</taxon>
        <taxon>Winmispiraceae</taxon>
        <taxon>Rarispira</taxon>
    </lineage>
</organism>
<evidence type="ECO:0000256" key="1">
    <source>
        <dbReference type="ARBA" id="ARBA00022676"/>
    </source>
</evidence>
<gene>
    <name evidence="3" type="ORF">WKV44_02785</name>
</gene>
<keyword evidence="2" id="KW-0808">Transferase</keyword>
<dbReference type="Proteomes" id="UP001466331">
    <property type="component" value="Unassembled WGS sequence"/>
</dbReference>
<keyword evidence="4" id="KW-1185">Reference proteome</keyword>
<reference evidence="3 4" key="1">
    <citation type="submission" date="2024-03" db="EMBL/GenBank/DDBJ databases">
        <title>Ignisphaera cupida sp. nov., a hyperthermophilic hydrolytic archaeon from a hot spring of Kamchatka, and proposal of Ignisphaeraceae fam. nov.</title>
        <authorList>
            <person name="Podosokorskaya O.A."/>
            <person name="Elcheninov A.G."/>
            <person name="Maltseva A.I."/>
            <person name="Zayulina K.S."/>
            <person name="Novikov A."/>
            <person name="Merkel A.Y."/>
        </authorList>
    </citation>
    <scope>NUCLEOTIDE SEQUENCE [LARGE SCALE GENOMIC DNA]</scope>
    <source>
        <strain evidence="3 4">38H-sp</strain>
    </source>
</reference>
<keyword evidence="1" id="KW-0328">Glycosyltransferase</keyword>
<dbReference type="PANTHER" id="PTHR11927:SF9">
    <property type="entry name" value="L-FUCOSYLTRANSFERASE"/>
    <property type="match status" value="1"/>
</dbReference>
<protein>
    <submittedName>
        <fullName evidence="3">Alpha-1,2-fucosyltransferase</fullName>
    </submittedName>
</protein>
<name>A0ABU9UBA7_9SPIR</name>
<dbReference type="PANTHER" id="PTHR11927">
    <property type="entry name" value="GALACTOSIDE 2-L-FUCOSYLTRANSFERASE"/>
    <property type="match status" value="1"/>
</dbReference>
<accession>A0ABU9UBA7</accession>
<comment type="caution">
    <text evidence="3">The sequence shown here is derived from an EMBL/GenBank/DDBJ whole genome shotgun (WGS) entry which is preliminary data.</text>
</comment>
<dbReference type="Pfam" id="PF01531">
    <property type="entry name" value="Glyco_transf_11"/>
    <property type="match status" value="1"/>
</dbReference>
<dbReference type="RefSeq" id="WP_420068910.1">
    <property type="nucleotide sequence ID" value="NZ_JBCHKQ010000001.1"/>
</dbReference>
<dbReference type="EMBL" id="JBCHKQ010000001">
    <property type="protein sequence ID" value="MEM5947462.1"/>
    <property type="molecule type" value="Genomic_DNA"/>
</dbReference>